<evidence type="ECO:0000256" key="8">
    <source>
        <dbReference type="ARBA" id="ARBA00043957"/>
    </source>
</evidence>
<dbReference type="SUPFAM" id="SSF47819">
    <property type="entry name" value="HRDC-like"/>
    <property type="match status" value="1"/>
</dbReference>
<dbReference type="SUPFAM" id="SSF53098">
    <property type="entry name" value="Ribonuclease H-like"/>
    <property type="match status" value="1"/>
</dbReference>
<keyword evidence="3" id="KW-0540">Nuclease</keyword>
<dbReference type="InterPro" id="IPR010997">
    <property type="entry name" value="HRDC-like_sf"/>
</dbReference>
<feature type="compositionally biased region" description="Basic and acidic residues" evidence="10">
    <location>
        <begin position="781"/>
        <end position="816"/>
    </location>
</feature>
<dbReference type="PANTHER" id="PTHR12124:SF47">
    <property type="entry name" value="EXOSOME COMPONENT 10"/>
    <property type="match status" value="1"/>
</dbReference>
<dbReference type="Pfam" id="PF08066">
    <property type="entry name" value="PMC2NT"/>
    <property type="match status" value="1"/>
</dbReference>
<evidence type="ECO:0000256" key="2">
    <source>
        <dbReference type="ARBA" id="ARBA00022552"/>
    </source>
</evidence>
<dbReference type="SMART" id="SM00341">
    <property type="entry name" value="HRDC"/>
    <property type="match status" value="1"/>
</dbReference>
<evidence type="ECO:0000313" key="13">
    <source>
        <dbReference type="Proteomes" id="UP001562354"/>
    </source>
</evidence>
<evidence type="ECO:0000256" key="6">
    <source>
        <dbReference type="ARBA" id="ARBA00022839"/>
    </source>
</evidence>
<evidence type="ECO:0000256" key="5">
    <source>
        <dbReference type="ARBA" id="ARBA00022835"/>
    </source>
</evidence>
<evidence type="ECO:0000256" key="1">
    <source>
        <dbReference type="ARBA" id="ARBA00004123"/>
    </source>
</evidence>
<evidence type="ECO:0000259" key="11">
    <source>
        <dbReference type="PROSITE" id="PS50967"/>
    </source>
</evidence>
<evidence type="ECO:0000256" key="3">
    <source>
        <dbReference type="ARBA" id="ARBA00022722"/>
    </source>
</evidence>
<evidence type="ECO:0000313" key="12">
    <source>
        <dbReference type="EMBL" id="KAL1303298.1"/>
    </source>
</evidence>
<dbReference type="Gene3D" id="3.30.420.10">
    <property type="entry name" value="Ribonuclease H-like superfamily/Ribonuclease H"/>
    <property type="match status" value="1"/>
</dbReference>
<sequence length="837" mass="93058">MEAFGDFKAFQDSLKSSLVATTQSAAGLASEDLPFYRSLDPSLAKGLDKQNARLLALAARLLGNATANTEIVRPRLRPADGVDGVDGGWRGIVDVVDSLLEKADISLDEYTGAVKRLSPGREQTPTRSTASLSSPKTSRIAQALRSQDLPKPQLLFQHVPTNAETAIFKPLLAKKPHAQTPYKSTRKTIKSEEDGREYYPHPYQQEIEQYEYPSFVYTEAEPIPYLPYESTTATFVDTEEAMHEMIKELMRAKEIAIDLEHHDQRSYIGIVSLMQISTRDKDWVVDTLQPWRRKLSELNVVFADPSIVKVLHGAFMDIVWLQRDLGLYIVGLFDTHYAARALGYAGGSLAFLLKKFVDFDAQKQYQTADWRIRPLPTEMFEYARSDTHFLLYIFDNMRNELIQKSDFSLPNHEKDKIHDVLVKSKDTALQRYEHPVYDVERGVGPMGWYKMLSRTPALLNKQQFAVFRAVHHWRDSVAREQDDGVHYVMANHNVFSVAKEMPVEKPALFAVAQPTSQTVRLRADELLAVISKAKVEGENGPEMVDTLRDIEFHIYGPEGAPFRNAASYRGGVQAAAALTPVAATSSIAAVAPVLDRIANGDAQSLKANDSLFWGPALSDSYAPKPIATDVQLDLPLPALTAEIFTENDPFSEHQTPVPSNTAVTPIKPAEEASPVPAKQNAEATDDGSKVFTLKQLSRKRKSDAISTSDLTGRADGLASNADEVGIPDEEEDNIEIRRAAKAAKKAARRAQKEAEAEAKARAIEEEEEFDYAGGPSVLNAVKEEAARERRNRMEGKGSKKKDTAPKVFDPYKKALDTAKGLPRAQRERAGKSMTFKK</sequence>
<dbReference type="PROSITE" id="PS50967">
    <property type="entry name" value="HRDC"/>
    <property type="match status" value="1"/>
</dbReference>
<feature type="coiled-coil region" evidence="9">
    <location>
        <begin position="733"/>
        <end position="768"/>
    </location>
</feature>
<keyword evidence="4" id="KW-0378">Hydrolase</keyword>
<keyword evidence="6" id="KW-0269">Exonuclease</keyword>
<dbReference type="Gene3D" id="1.10.150.80">
    <property type="entry name" value="HRDC domain"/>
    <property type="match status" value="1"/>
</dbReference>
<dbReference type="PANTHER" id="PTHR12124">
    <property type="entry name" value="POLYMYOSITIS/SCLERODERMA AUTOANTIGEN-RELATED"/>
    <property type="match status" value="1"/>
</dbReference>
<feature type="domain" description="HRDC" evidence="11">
    <location>
        <begin position="460"/>
        <end position="540"/>
    </location>
</feature>
<feature type="compositionally biased region" description="Polar residues" evidence="10">
    <location>
        <begin position="121"/>
        <end position="138"/>
    </location>
</feature>
<dbReference type="InterPro" id="IPR045092">
    <property type="entry name" value="Rrp6-like"/>
</dbReference>
<dbReference type="InterPro" id="IPR012337">
    <property type="entry name" value="RNaseH-like_sf"/>
</dbReference>
<evidence type="ECO:0000256" key="9">
    <source>
        <dbReference type="SAM" id="Coils"/>
    </source>
</evidence>
<keyword evidence="2" id="KW-0698">rRNA processing</keyword>
<keyword evidence="9" id="KW-0175">Coiled coil</keyword>
<dbReference type="InterPro" id="IPR036397">
    <property type="entry name" value="RNaseH_sf"/>
</dbReference>
<proteinExistence type="inferred from homology"/>
<dbReference type="InterPro" id="IPR012588">
    <property type="entry name" value="Exosome-assoc_fac_Rrp6_N"/>
</dbReference>
<evidence type="ECO:0000256" key="4">
    <source>
        <dbReference type="ARBA" id="ARBA00022801"/>
    </source>
</evidence>
<keyword evidence="5" id="KW-0271">Exosome</keyword>
<evidence type="ECO:0000256" key="10">
    <source>
        <dbReference type="SAM" id="MobiDB-lite"/>
    </source>
</evidence>
<feature type="compositionally biased region" description="Polar residues" evidence="10">
    <location>
        <begin position="652"/>
        <end position="663"/>
    </location>
</feature>
<dbReference type="InterPro" id="IPR002562">
    <property type="entry name" value="3'-5'_exonuclease_dom"/>
</dbReference>
<dbReference type="InterPro" id="IPR002121">
    <property type="entry name" value="HRDC_dom"/>
</dbReference>
<comment type="subcellular location">
    <subcellularLocation>
        <location evidence="1">Nucleus</location>
    </subcellularLocation>
</comment>
<feature type="region of interest" description="Disordered" evidence="10">
    <location>
        <begin position="647"/>
        <end position="732"/>
    </location>
</feature>
<dbReference type="InterPro" id="IPR049559">
    <property type="entry name" value="Rrp6p-like_exo"/>
</dbReference>
<protein>
    <recommendedName>
        <fullName evidence="11">HRDC domain-containing protein</fullName>
    </recommendedName>
</protein>
<dbReference type="InterPro" id="IPR044876">
    <property type="entry name" value="HRDC_dom_sf"/>
</dbReference>
<comment type="similarity">
    <text evidence="8">Belongs to the exosome component 10/RRP6 family.</text>
</comment>
<keyword evidence="13" id="KW-1185">Reference proteome</keyword>
<dbReference type="Pfam" id="PF00570">
    <property type="entry name" value="HRDC"/>
    <property type="match status" value="1"/>
</dbReference>
<name>A0ABR3PAX4_9PEZI</name>
<dbReference type="GeneID" id="95980403"/>
<dbReference type="EMBL" id="JBFMKM010000010">
    <property type="protein sequence ID" value="KAL1303298.1"/>
    <property type="molecule type" value="Genomic_DNA"/>
</dbReference>
<dbReference type="SMART" id="SM00474">
    <property type="entry name" value="35EXOc"/>
    <property type="match status" value="1"/>
</dbReference>
<reference evidence="12 13" key="1">
    <citation type="submission" date="2024-07" db="EMBL/GenBank/DDBJ databases">
        <title>Draft sequence of the Neodothiora populina.</title>
        <authorList>
            <person name="Drown D.D."/>
            <person name="Schuette U.S."/>
            <person name="Buechlein A.B."/>
            <person name="Rusch D.R."/>
            <person name="Winton L.W."/>
            <person name="Adams G.A."/>
        </authorList>
    </citation>
    <scope>NUCLEOTIDE SEQUENCE [LARGE SCALE GENOMIC DNA]</scope>
    <source>
        <strain evidence="12 13">CPC 39397</strain>
    </source>
</reference>
<evidence type="ECO:0000256" key="7">
    <source>
        <dbReference type="ARBA" id="ARBA00023242"/>
    </source>
</evidence>
<dbReference type="RefSeq" id="XP_069199573.1">
    <property type="nucleotide sequence ID" value="XM_069346696.1"/>
</dbReference>
<dbReference type="CDD" id="cd06147">
    <property type="entry name" value="Rrp6p_like_exo"/>
    <property type="match status" value="1"/>
</dbReference>
<organism evidence="12 13">
    <name type="scientific">Neodothiora populina</name>
    <dbReference type="NCBI Taxonomy" id="2781224"/>
    <lineage>
        <taxon>Eukaryota</taxon>
        <taxon>Fungi</taxon>
        <taxon>Dikarya</taxon>
        <taxon>Ascomycota</taxon>
        <taxon>Pezizomycotina</taxon>
        <taxon>Dothideomycetes</taxon>
        <taxon>Dothideomycetidae</taxon>
        <taxon>Dothideales</taxon>
        <taxon>Dothioraceae</taxon>
        <taxon>Neodothiora</taxon>
    </lineage>
</organism>
<dbReference type="Proteomes" id="UP001562354">
    <property type="component" value="Unassembled WGS sequence"/>
</dbReference>
<gene>
    <name evidence="12" type="ORF">AAFC00_006704</name>
</gene>
<comment type="caution">
    <text evidence="12">The sequence shown here is derived from an EMBL/GenBank/DDBJ whole genome shotgun (WGS) entry which is preliminary data.</text>
</comment>
<dbReference type="Pfam" id="PF01612">
    <property type="entry name" value="DNA_pol_A_exo1"/>
    <property type="match status" value="1"/>
</dbReference>
<feature type="region of interest" description="Disordered" evidence="10">
    <location>
        <begin position="780"/>
        <end position="837"/>
    </location>
</feature>
<accession>A0ABR3PAX4</accession>
<feature type="region of interest" description="Disordered" evidence="10">
    <location>
        <begin position="116"/>
        <end position="138"/>
    </location>
</feature>
<keyword evidence="7" id="KW-0539">Nucleus</keyword>